<keyword evidence="10" id="KW-1185">Reference proteome</keyword>
<dbReference type="GO" id="GO:0005737">
    <property type="term" value="C:cytoplasm"/>
    <property type="evidence" value="ECO:0007669"/>
    <property type="project" value="UniProtKB-SubCell"/>
</dbReference>
<dbReference type="SUPFAM" id="SSF53062">
    <property type="entry name" value="PTS system fructose IIA component-like"/>
    <property type="match status" value="1"/>
</dbReference>
<dbReference type="InterPro" id="IPR051471">
    <property type="entry name" value="Bacterial_PTS_sugar_comp"/>
</dbReference>
<dbReference type="InterPro" id="IPR033887">
    <property type="entry name" value="PTS_IIA_man"/>
</dbReference>
<dbReference type="GO" id="GO:0009401">
    <property type="term" value="P:phosphoenolpyruvate-dependent sugar phosphotransferase system"/>
    <property type="evidence" value="ECO:0007669"/>
    <property type="project" value="UniProtKB-KW"/>
</dbReference>
<dbReference type="InterPro" id="IPR004701">
    <property type="entry name" value="PTS_EIIA_man-typ"/>
</dbReference>
<evidence type="ECO:0000256" key="3">
    <source>
        <dbReference type="ARBA" id="ARBA00022490"/>
    </source>
</evidence>
<evidence type="ECO:0000256" key="1">
    <source>
        <dbReference type="ARBA" id="ARBA00004496"/>
    </source>
</evidence>
<keyword evidence="6" id="KW-0598">Phosphotransferase system</keyword>
<dbReference type="PROSITE" id="PS51096">
    <property type="entry name" value="PTS_EIIA_TYPE_4"/>
    <property type="match status" value="1"/>
</dbReference>
<dbReference type="Proteomes" id="UP000051886">
    <property type="component" value="Unassembled WGS sequence"/>
</dbReference>
<proteinExistence type="predicted"/>
<sequence>MAKPLILISHGNLCIELKKSVELIMGPQEGIQTVDLQPGEGQTEFLQKFTAVTKDLADFVVFADLYGGTPCNVASKLLLSGSQFKLYAGMNMSMVIDYLNSNMLDNEPDPIKGGVQGICDVNKTIQALDDEDE</sequence>
<dbReference type="EMBL" id="JQCN01000045">
    <property type="protein sequence ID" value="KRN98611.1"/>
    <property type="molecule type" value="Genomic_DNA"/>
</dbReference>
<evidence type="ECO:0000256" key="2">
    <source>
        <dbReference type="ARBA" id="ARBA00022448"/>
    </source>
</evidence>
<evidence type="ECO:0000256" key="4">
    <source>
        <dbReference type="ARBA" id="ARBA00022597"/>
    </source>
</evidence>
<keyword evidence="5 9" id="KW-0808">Transferase</keyword>
<dbReference type="AlphaFoldDB" id="A0A0R2LA00"/>
<dbReference type="GO" id="GO:0016020">
    <property type="term" value="C:membrane"/>
    <property type="evidence" value="ECO:0007669"/>
    <property type="project" value="InterPro"/>
</dbReference>
<keyword evidence="4" id="KW-0762">Sugar transport</keyword>
<gene>
    <name evidence="9" type="ORF">IV66_GL001944</name>
</gene>
<comment type="caution">
    <text evidence="9">The sequence shown here is derived from an EMBL/GenBank/DDBJ whole genome shotgun (WGS) entry which is preliminary data.</text>
</comment>
<accession>A0A0R2LA00</accession>
<dbReference type="PANTHER" id="PTHR33799">
    <property type="entry name" value="PTS PERMEASE-RELATED-RELATED"/>
    <property type="match status" value="1"/>
</dbReference>
<dbReference type="CDD" id="cd00006">
    <property type="entry name" value="PTS_IIA_man"/>
    <property type="match status" value="1"/>
</dbReference>
<keyword evidence="3" id="KW-0963">Cytoplasm</keyword>
<evidence type="ECO:0000259" key="8">
    <source>
        <dbReference type="PROSITE" id="PS51096"/>
    </source>
</evidence>
<evidence type="ECO:0000256" key="7">
    <source>
        <dbReference type="ARBA" id="ARBA00022777"/>
    </source>
</evidence>
<feature type="domain" description="PTS EIIA type-4" evidence="8">
    <location>
        <begin position="2"/>
        <end position="118"/>
    </location>
</feature>
<dbReference type="OrthoDB" id="6623712at2"/>
<dbReference type="STRING" id="449659.IV66_GL001944"/>
<evidence type="ECO:0000256" key="5">
    <source>
        <dbReference type="ARBA" id="ARBA00022679"/>
    </source>
</evidence>
<dbReference type="PATRIC" id="fig|449659.4.peg.1993"/>
<evidence type="ECO:0000313" key="10">
    <source>
        <dbReference type="Proteomes" id="UP000051886"/>
    </source>
</evidence>
<protein>
    <submittedName>
        <fullName evidence="9">Sugar phosphotransferase system (PTS), fructose family, IIA component</fullName>
    </submittedName>
</protein>
<keyword evidence="2" id="KW-0813">Transport</keyword>
<dbReference type="Pfam" id="PF03610">
    <property type="entry name" value="EIIA-man"/>
    <property type="match status" value="1"/>
</dbReference>
<dbReference type="InterPro" id="IPR036662">
    <property type="entry name" value="PTS_EIIA_man-typ_sf"/>
</dbReference>
<evidence type="ECO:0000256" key="6">
    <source>
        <dbReference type="ARBA" id="ARBA00022683"/>
    </source>
</evidence>
<dbReference type="Gene3D" id="3.40.50.510">
    <property type="entry name" value="Phosphotransferase system, mannose-type IIA component"/>
    <property type="match status" value="1"/>
</dbReference>
<comment type="subcellular location">
    <subcellularLocation>
        <location evidence="1">Cytoplasm</location>
    </subcellularLocation>
</comment>
<dbReference type="GO" id="GO:0016301">
    <property type="term" value="F:kinase activity"/>
    <property type="evidence" value="ECO:0007669"/>
    <property type="project" value="UniProtKB-KW"/>
</dbReference>
<organism evidence="9 10">
    <name type="scientific">Ligilactobacillus pobuzihii</name>
    <dbReference type="NCBI Taxonomy" id="449659"/>
    <lineage>
        <taxon>Bacteria</taxon>
        <taxon>Bacillati</taxon>
        <taxon>Bacillota</taxon>
        <taxon>Bacilli</taxon>
        <taxon>Lactobacillales</taxon>
        <taxon>Lactobacillaceae</taxon>
        <taxon>Ligilactobacillus</taxon>
    </lineage>
</organism>
<name>A0A0R2LA00_9LACO</name>
<dbReference type="PANTHER" id="PTHR33799:SF1">
    <property type="entry name" value="PTS SYSTEM MANNOSE-SPECIFIC EIIAB COMPONENT-RELATED"/>
    <property type="match status" value="1"/>
</dbReference>
<keyword evidence="7" id="KW-0418">Kinase</keyword>
<evidence type="ECO:0000313" key="9">
    <source>
        <dbReference type="EMBL" id="KRN98611.1"/>
    </source>
</evidence>
<reference evidence="9 10" key="1">
    <citation type="journal article" date="2015" name="Genome Announc.">
        <title>Expanding the biotechnology potential of lactobacilli through comparative genomics of 213 strains and associated genera.</title>
        <authorList>
            <person name="Sun Z."/>
            <person name="Harris H.M."/>
            <person name="McCann A."/>
            <person name="Guo C."/>
            <person name="Argimon S."/>
            <person name="Zhang W."/>
            <person name="Yang X."/>
            <person name="Jeffery I.B."/>
            <person name="Cooney J.C."/>
            <person name="Kagawa T.F."/>
            <person name="Liu W."/>
            <person name="Song Y."/>
            <person name="Salvetti E."/>
            <person name="Wrobel A."/>
            <person name="Rasinkangas P."/>
            <person name="Parkhill J."/>
            <person name="Rea M.C."/>
            <person name="O'Sullivan O."/>
            <person name="Ritari J."/>
            <person name="Douillard F.P."/>
            <person name="Paul Ross R."/>
            <person name="Yang R."/>
            <person name="Briner A.E."/>
            <person name="Felis G.E."/>
            <person name="de Vos W.M."/>
            <person name="Barrangou R."/>
            <person name="Klaenhammer T.R."/>
            <person name="Caufield P.W."/>
            <person name="Cui Y."/>
            <person name="Zhang H."/>
            <person name="O'Toole P.W."/>
        </authorList>
    </citation>
    <scope>NUCLEOTIDE SEQUENCE [LARGE SCALE GENOMIC DNA]</scope>
    <source>
        <strain evidence="9 10">NBRC 103219</strain>
    </source>
</reference>
<dbReference type="RefSeq" id="WP_017867686.1">
    <property type="nucleotide sequence ID" value="NZ_BJYB01000004.1"/>
</dbReference>